<accession>A0A8H6RP62</accession>
<dbReference type="InterPro" id="IPR020846">
    <property type="entry name" value="MFS_dom"/>
</dbReference>
<feature type="transmembrane region" description="Helical" evidence="4">
    <location>
        <begin position="102"/>
        <end position="122"/>
    </location>
</feature>
<evidence type="ECO:0000256" key="4">
    <source>
        <dbReference type="SAM" id="Phobius"/>
    </source>
</evidence>
<protein>
    <submittedName>
        <fullName evidence="6">MFS-type transporter dbaD</fullName>
    </submittedName>
</protein>
<feature type="transmembrane region" description="Helical" evidence="4">
    <location>
        <begin position="262"/>
        <end position="280"/>
    </location>
</feature>
<keyword evidence="7" id="KW-1185">Reference proteome</keyword>
<dbReference type="Gene3D" id="1.20.1250.20">
    <property type="entry name" value="MFS general substrate transporter like domains"/>
    <property type="match status" value="2"/>
</dbReference>
<gene>
    <name evidence="6" type="ORF">HII31_04112</name>
</gene>
<dbReference type="OrthoDB" id="6509908at2759"/>
<feature type="transmembrane region" description="Helical" evidence="4">
    <location>
        <begin position="129"/>
        <end position="148"/>
    </location>
</feature>
<keyword evidence="4" id="KW-0472">Membrane</keyword>
<proteinExistence type="inferred from homology"/>
<feature type="compositionally biased region" description="Pro residues" evidence="3">
    <location>
        <begin position="40"/>
        <end position="53"/>
    </location>
</feature>
<evidence type="ECO:0000259" key="5">
    <source>
        <dbReference type="PROSITE" id="PS50850"/>
    </source>
</evidence>
<comment type="caution">
    <text evidence="6">The sequence shown here is derived from an EMBL/GenBank/DDBJ whole genome shotgun (WGS) entry which is preliminary data.</text>
</comment>
<organism evidence="6 7">
    <name type="scientific">Pseudocercospora fuligena</name>
    <dbReference type="NCBI Taxonomy" id="685502"/>
    <lineage>
        <taxon>Eukaryota</taxon>
        <taxon>Fungi</taxon>
        <taxon>Dikarya</taxon>
        <taxon>Ascomycota</taxon>
        <taxon>Pezizomycotina</taxon>
        <taxon>Dothideomycetes</taxon>
        <taxon>Dothideomycetidae</taxon>
        <taxon>Mycosphaerellales</taxon>
        <taxon>Mycosphaerellaceae</taxon>
        <taxon>Pseudocercospora</taxon>
    </lineage>
</organism>
<dbReference type="Proteomes" id="UP000660729">
    <property type="component" value="Unassembled WGS sequence"/>
</dbReference>
<dbReference type="CDD" id="cd17352">
    <property type="entry name" value="MFS_MCT_SLC16"/>
    <property type="match status" value="1"/>
</dbReference>
<dbReference type="GO" id="GO:0016020">
    <property type="term" value="C:membrane"/>
    <property type="evidence" value="ECO:0007669"/>
    <property type="project" value="UniProtKB-SubCell"/>
</dbReference>
<feature type="transmembrane region" description="Helical" evidence="4">
    <location>
        <begin position="387"/>
        <end position="408"/>
    </location>
</feature>
<feature type="transmembrane region" description="Helical" evidence="4">
    <location>
        <begin position="189"/>
        <end position="209"/>
    </location>
</feature>
<dbReference type="GO" id="GO:0022857">
    <property type="term" value="F:transmembrane transporter activity"/>
    <property type="evidence" value="ECO:0007669"/>
    <property type="project" value="InterPro"/>
</dbReference>
<dbReference type="PANTHER" id="PTHR11360:SF280">
    <property type="entry name" value="MONOCARBOXYLATE TRANSPORTER, PUTATIVE (AFU_ORTHOLOGUE AFUA_1G05170)-RELATED"/>
    <property type="match status" value="1"/>
</dbReference>
<name>A0A8H6RP62_9PEZI</name>
<feature type="transmembrane region" description="Helical" evidence="4">
    <location>
        <begin position="70"/>
        <end position="90"/>
    </location>
</feature>
<feature type="transmembrane region" description="Helical" evidence="4">
    <location>
        <begin position="154"/>
        <end position="177"/>
    </location>
</feature>
<feature type="transmembrane region" description="Helical" evidence="4">
    <location>
        <begin position="300"/>
        <end position="318"/>
    </location>
</feature>
<reference evidence="6" key="1">
    <citation type="submission" date="2020-04" db="EMBL/GenBank/DDBJ databases">
        <title>Draft genome resource of the tomato pathogen Pseudocercospora fuligena.</title>
        <authorList>
            <person name="Zaccaron A."/>
        </authorList>
    </citation>
    <scope>NUCLEOTIDE SEQUENCE</scope>
    <source>
        <strain evidence="6">PF001</strain>
    </source>
</reference>
<evidence type="ECO:0000256" key="2">
    <source>
        <dbReference type="ARBA" id="ARBA00006727"/>
    </source>
</evidence>
<dbReference type="SUPFAM" id="SSF103473">
    <property type="entry name" value="MFS general substrate transporter"/>
    <property type="match status" value="1"/>
</dbReference>
<feature type="domain" description="Major facilitator superfamily (MFS) profile" evidence="5">
    <location>
        <begin position="263"/>
        <end position="452"/>
    </location>
</feature>
<feature type="transmembrane region" description="Helical" evidence="4">
    <location>
        <begin position="354"/>
        <end position="380"/>
    </location>
</feature>
<evidence type="ECO:0000256" key="1">
    <source>
        <dbReference type="ARBA" id="ARBA00004141"/>
    </source>
</evidence>
<feature type="transmembrane region" description="Helical" evidence="4">
    <location>
        <begin position="221"/>
        <end position="241"/>
    </location>
</feature>
<evidence type="ECO:0000313" key="6">
    <source>
        <dbReference type="EMBL" id="KAF7194606.1"/>
    </source>
</evidence>
<dbReference type="AlphaFoldDB" id="A0A8H6RP62"/>
<feature type="transmembrane region" description="Helical" evidence="4">
    <location>
        <begin position="420"/>
        <end position="439"/>
    </location>
</feature>
<dbReference type="Pfam" id="PF07690">
    <property type="entry name" value="MFS_1"/>
    <property type="match status" value="1"/>
</dbReference>
<keyword evidence="4" id="KW-0812">Transmembrane</keyword>
<dbReference type="InterPro" id="IPR036259">
    <property type="entry name" value="MFS_trans_sf"/>
</dbReference>
<feature type="compositionally biased region" description="Polar residues" evidence="3">
    <location>
        <begin position="23"/>
        <end position="33"/>
    </location>
</feature>
<dbReference type="InterPro" id="IPR050327">
    <property type="entry name" value="Proton-linked_MCT"/>
</dbReference>
<feature type="transmembrane region" description="Helical" evidence="4">
    <location>
        <begin position="330"/>
        <end position="348"/>
    </location>
</feature>
<feature type="compositionally biased region" description="Basic and acidic residues" evidence="3">
    <location>
        <begin position="1"/>
        <end position="22"/>
    </location>
</feature>
<evidence type="ECO:0000256" key="3">
    <source>
        <dbReference type="SAM" id="MobiDB-lite"/>
    </source>
</evidence>
<comment type="subcellular location">
    <subcellularLocation>
        <location evidence="1">Membrane</location>
        <topology evidence="1">Multi-pass membrane protein</topology>
    </subcellularLocation>
</comment>
<feature type="region of interest" description="Disordered" evidence="3">
    <location>
        <begin position="1"/>
        <end position="53"/>
    </location>
</feature>
<dbReference type="PANTHER" id="PTHR11360">
    <property type="entry name" value="MONOCARBOXYLATE TRANSPORTER"/>
    <property type="match status" value="1"/>
</dbReference>
<sequence>MADRESKDDLERQASSVHEDNKTIQPEPTSTNGGDDEKPATPPRKPAGPPMPPPPVDHGIKCWLQVIASFAMWTNSWGIVNSFGVFQTYYEVTNLGGASPSQISWIGSLQAFLLLFIGELSGPIYDSGYFWLLNLVGSFLVCFGMMMTSICNEYWQVVLAQGLVVGLGAGCLFLPATAIIPQYFVKKRLFASTIAATGSGFGGLIFSIMFREMQSSIGFGWTVRVIAFLVLFFGIVSNAFARNKLPAGKVRKLYDLEAAKNIPLVLFSIGMFFAFIGLYIPAYYIGTYALEQGITGDNMAFYLVAIMQAGSILGRIGPGYAADYTGPMNMTIPAVFISGILALCWIGIHNEAGLIVFALLYGASFGLTVAMGAMCVISLLKGDMRRFGTWLGMMMMILAPGVLIGNPIGGAILRSDGGFTGLQAFAGCMMLVAGVLALISRGMSAGWGKVKF</sequence>
<dbReference type="EMBL" id="JABCIY010000058">
    <property type="protein sequence ID" value="KAF7194606.1"/>
    <property type="molecule type" value="Genomic_DNA"/>
</dbReference>
<comment type="similarity">
    <text evidence="2">Belongs to the major facilitator superfamily. Monocarboxylate porter (TC 2.A.1.13) family.</text>
</comment>
<keyword evidence="4" id="KW-1133">Transmembrane helix</keyword>
<evidence type="ECO:0000313" key="7">
    <source>
        <dbReference type="Proteomes" id="UP000660729"/>
    </source>
</evidence>
<dbReference type="PROSITE" id="PS50850">
    <property type="entry name" value="MFS"/>
    <property type="match status" value="1"/>
</dbReference>
<dbReference type="InterPro" id="IPR011701">
    <property type="entry name" value="MFS"/>
</dbReference>